<dbReference type="FunFam" id="3.30.70.1730:FF:000002">
    <property type="entry name" value="60S acidic ribosomal protein P0"/>
    <property type="match status" value="1"/>
</dbReference>
<dbReference type="Ensembl" id="ENSJJAT00000016082.1">
    <property type="protein sequence ID" value="ENSJJAP00000009633.1"/>
    <property type="gene ID" value="ENSJJAG00000013447.1"/>
</dbReference>
<name>A0A8C5KG05_JACJA</name>
<dbReference type="GO" id="GO:0000027">
    <property type="term" value="P:ribosomal large subunit assembly"/>
    <property type="evidence" value="ECO:0007669"/>
    <property type="project" value="TreeGrafter"/>
</dbReference>
<dbReference type="InterPro" id="IPR001790">
    <property type="entry name" value="Ribosomal_uL10"/>
</dbReference>
<evidence type="ECO:0000256" key="1">
    <source>
        <dbReference type="ARBA" id="ARBA00002200"/>
    </source>
</evidence>
<dbReference type="Pfam" id="PF00466">
    <property type="entry name" value="Ribosomal_L10"/>
    <property type="match status" value="1"/>
</dbReference>
<dbReference type="OMA" id="WASILCC"/>
<dbReference type="Gene3D" id="3.30.70.1730">
    <property type="match status" value="1"/>
</dbReference>
<dbReference type="GO" id="GO:0070180">
    <property type="term" value="F:large ribosomal subunit rRNA binding"/>
    <property type="evidence" value="ECO:0007669"/>
    <property type="project" value="TreeGrafter"/>
</dbReference>
<dbReference type="InterPro" id="IPR043141">
    <property type="entry name" value="Ribosomal_uL10-like_sf"/>
</dbReference>
<dbReference type="Proteomes" id="UP000694385">
    <property type="component" value="Unassembled WGS sequence"/>
</dbReference>
<reference evidence="7" key="2">
    <citation type="submission" date="2025-09" db="UniProtKB">
        <authorList>
            <consortium name="Ensembl"/>
        </authorList>
    </citation>
    <scope>IDENTIFICATION</scope>
</reference>
<evidence type="ECO:0000313" key="8">
    <source>
        <dbReference type="Proteomes" id="UP000694385"/>
    </source>
</evidence>
<protein>
    <recommendedName>
        <fullName evidence="5">Large ribosomal subunit protein uL10</fullName>
    </recommendedName>
    <alternativeName>
        <fullName evidence="6">60S acidic ribosomal protein P0</fullName>
    </alternativeName>
</protein>
<comment type="similarity">
    <text evidence="2">Belongs to the universal ribosomal protein uL10 family.</text>
</comment>
<reference evidence="7" key="1">
    <citation type="submission" date="2025-08" db="UniProtKB">
        <authorList>
            <consortium name="Ensembl"/>
        </authorList>
    </citation>
    <scope>IDENTIFICATION</scope>
</reference>
<keyword evidence="4" id="KW-0687">Ribonucleoprotein</keyword>
<accession>A0A8C5KG05</accession>
<dbReference type="GeneTree" id="ENSGT00390000017839"/>
<dbReference type="AlphaFoldDB" id="A0A8C5KG05"/>
<organism evidence="7 8">
    <name type="scientific">Jaculus jaculus</name>
    <name type="common">Lesser Egyptian jerboa</name>
    <dbReference type="NCBI Taxonomy" id="51337"/>
    <lineage>
        <taxon>Eukaryota</taxon>
        <taxon>Metazoa</taxon>
        <taxon>Chordata</taxon>
        <taxon>Craniata</taxon>
        <taxon>Vertebrata</taxon>
        <taxon>Euteleostomi</taxon>
        <taxon>Mammalia</taxon>
        <taxon>Eutheria</taxon>
        <taxon>Euarchontoglires</taxon>
        <taxon>Glires</taxon>
        <taxon>Rodentia</taxon>
        <taxon>Myomorpha</taxon>
        <taxon>Dipodoidea</taxon>
        <taxon>Dipodidae</taxon>
        <taxon>Dipodinae</taxon>
        <taxon>Jaculus</taxon>
    </lineage>
</organism>
<sequence length="197" mass="21583">MLREDRETWKVNYFVKIIQLLDGYPKCFIMGADNVGSKQMQQIRMSLRGKAVVLTGKITMMSKAIRGHLENNPALEKPLPHIRGNAGFVFIKEGLAEIRDMLLANKGPAAACGGANAPCEVTVLAQNTGLGPKKTIFFQVVDTTPKISRGTIETLGDVPLLSTKSVVTLILDFSGVQTMQHKLLLFIGYIVDDIILI</sequence>
<evidence type="ECO:0000256" key="4">
    <source>
        <dbReference type="ARBA" id="ARBA00023274"/>
    </source>
</evidence>
<evidence type="ECO:0000313" key="7">
    <source>
        <dbReference type="Ensembl" id="ENSJJAP00000009633.1"/>
    </source>
</evidence>
<keyword evidence="8" id="KW-1185">Reference proteome</keyword>
<dbReference type="GO" id="GO:0003735">
    <property type="term" value="F:structural constituent of ribosome"/>
    <property type="evidence" value="ECO:0007669"/>
    <property type="project" value="TreeGrafter"/>
</dbReference>
<evidence type="ECO:0000256" key="5">
    <source>
        <dbReference type="ARBA" id="ARBA00035202"/>
    </source>
</evidence>
<dbReference type="CDD" id="cd05795">
    <property type="entry name" value="Ribosomal_P0_L10e"/>
    <property type="match status" value="1"/>
</dbReference>
<comment type="function">
    <text evidence="1">Ribosomal protein P0 is the functional equivalent of E.coli protein L10.</text>
</comment>
<dbReference type="GO" id="GO:0002181">
    <property type="term" value="P:cytoplasmic translation"/>
    <property type="evidence" value="ECO:0007669"/>
    <property type="project" value="TreeGrafter"/>
</dbReference>
<proteinExistence type="inferred from homology"/>
<dbReference type="PANTHER" id="PTHR45699">
    <property type="entry name" value="60S ACIDIC RIBOSOMAL PROTEIN P0"/>
    <property type="match status" value="1"/>
</dbReference>
<keyword evidence="3" id="KW-0689">Ribosomal protein</keyword>
<evidence type="ECO:0000256" key="6">
    <source>
        <dbReference type="ARBA" id="ARBA00035444"/>
    </source>
</evidence>
<evidence type="ECO:0000256" key="2">
    <source>
        <dbReference type="ARBA" id="ARBA00008889"/>
    </source>
</evidence>
<evidence type="ECO:0000256" key="3">
    <source>
        <dbReference type="ARBA" id="ARBA00022980"/>
    </source>
</evidence>
<dbReference type="GO" id="GO:0022625">
    <property type="term" value="C:cytosolic large ribosomal subunit"/>
    <property type="evidence" value="ECO:0007669"/>
    <property type="project" value="TreeGrafter"/>
</dbReference>
<dbReference type="SUPFAM" id="SSF160369">
    <property type="entry name" value="Ribosomal protein L10-like"/>
    <property type="match status" value="1"/>
</dbReference>
<dbReference type="PANTHER" id="PTHR45699:SF3">
    <property type="entry name" value="LARGE RIBOSOMAL SUBUNIT PROTEIN UL10"/>
    <property type="match status" value="1"/>
</dbReference>
<dbReference type="InterPro" id="IPR050323">
    <property type="entry name" value="Ribosomal_protein_uL10"/>
</dbReference>